<proteinExistence type="predicted"/>
<dbReference type="AlphaFoldDB" id="A0AAD7Z5D3"/>
<evidence type="ECO:0000313" key="2">
    <source>
        <dbReference type="EMBL" id="KAJ9574191.1"/>
    </source>
</evidence>
<sequence length="131" mass="14367">CTLSCIIEISSLIILDWFFWRFTEFAQTDGHQPQCKHDNSSRTQSSGSSLQEIIKGRNNQGESGNNQGESGNNQGKSGGQEIIKGSQEVSVLQQTAGLHDAMNARNLSSESVVNVLKHSKMWLTSVRILCA</sequence>
<dbReference type="Proteomes" id="UP001233999">
    <property type="component" value="Unassembled WGS sequence"/>
</dbReference>
<name>A0AAD7Z5D3_DIPPU</name>
<feature type="region of interest" description="Disordered" evidence="1">
    <location>
        <begin position="30"/>
        <end position="80"/>
    </location>
</feature>
<feature type="non-terminal residue" evidence="2">
    <location>
        <position position="1"/>
    </location>
</feature>
<reference evidence="2" key="1">
    <citation type="journal article" date="2023" name="IScience">
        <title>Live-bearing cockroach genome reveals convergent evolutionary mechanisms linked to viviparity in insects and beyond.</title>
        <authorList>
            <person name="Fouks B."/>
            <person name="Harrison M.C."/>
            <person name="Mikhailova A.A."/>
            <person name="Marchal E."/>
            <person name="English S."/>
            <person name="Carruthers M."/>
            <person name="Jennings E.C."/>
            <person name="Chiamaka E.L."/>
            <person name="Frigard R.A."/>
            <person name="Pippel M."/>
            <person name="Attardo G.M."/>
            <person name="Benoit J.B."/>
            <person name="Bornberg-Bauer E."/>
            <person name="Tobe S.S."/>
        </authorList>
    </citation>
    <scope>NUCLEOTIDE SEQUENCE</scope>
    <source>
        <strain evidence="2">Stay&amp;Tobe</strain>
    </source>
</reference>
<accession>A0AAD7Z5D3</accession>
<gene>
    <name evidence="2" type="ORF">L9F63_008447</name>
</gene>
<evidence type="ECO:0000313" key="3">
    <source>
        <dbReference type="Proteomes" id="UP001233999"/>
    </source>
</evidence>
<protein>
    <submittedName>
        <fullName evidence="2">Uncharacterized protein</fullName>
    </submittedName>
</protein>
<organism evidence="2 3">
    <name type="scientific">Diploptera punctata</name>
    <name type="common">Pacific beetle cockroach</name>
    <dbReference type="NCBI Taxonomy" id="6984"/>
    <lineage>
        <taxon>Eukaryota</taxon>
        <taxon>Metazoa</taxon>
        <taxon>Ecdysozoa</taxon>
        <taxon>Arthropoda</taxon>
        <taxon>Hexapoda</taxon>
        <taxon>Insecta</taxon>
        <taxon>Pterygota</taxon>
        <taxon>Neoptera</taxon>
        <taxon>Polyneoptera</taxon>
        <taxon>Dictyoptera</taxon>
        <taxon>Blattodea</taxon>
        <taxon>Blaberoidea</taxon>
        <taxon>Blaberidae</taxon>
        <taxon>Diplopterinae</taxon>
        <taxon>Diploptera</taxon>
    </lineage>
</organism>
<keyword evidence="3" id="KW-1185">Reference proteome</keyword>
<dbReference type="EMBL" id="JASPKZ010010652">
    <property type="protein sequence ID" value="KAJ9574191.1"/>
    <property type="molecule type" value="Genomic_DNA"/>
</dbReference>
<feature type="compositionally biased region" description="Low complexity" evidence="1">
    <location>
        <begin position="58"/>
        <end position="80"/>
    </location>
</feature>
<feature type="non-terminal residue" evidence="2">
    <location>
        <position position="131"/>
    </location>
</feature>
<evidence type="ECO:0000256" key="1">
    <source>
        <dbReference type="SAM" id="MobiDB-lite"/>
    </source>
</evidence>
<comment type="caution">
    <text evidence="2">The sequence shown here is derived from an EMBL/GenBank/DDBJ whole genome shotgun (WGS) entry which is preliminary data.</text>
</comment>
<reference evidence="2" key="2">
    <citation type="submission" date="2023-05" db="EMBL/GenBank/DDBJ databases">
        <authorList>
            <person name="Fouks B."/>
        </authorList>
    </citation>
    <scope>NUCLEOTIDE SEQUENCE</scope>
    <source>
        <strain evidence="2">Stay&amp;Tobe</strain>
        <tissue evidence="2">Testes</tissue>
    </source>
</reference>